<dbReference type="SUPFAM" id="SSF52540">
    <property type="entry name" value="P-loop containing nucleoside triphosphate hydrolases"/>
    <property type="match status" value="1"/>
</dbReference>
<name>S9P3P0_CYSF2</name>
<evidence type="ECO:0000259" key="2">
    <source>
        <dbReference type="PROSITE" id="PS50011"/>
    </source>
</evidence>
<dbReference type="CDD" id="cd14014">
    <property type="entry name" value="STKc_PknB_like"/>
    <property type="match status" value="1"/>
</dbReference>
<dbReference type="Pfam" id="PF02518">
    <property type="entry name" value="HATPase_c"/>
    <property type="match status" value="1"/>
</dbReference>
<evidence type="ECO:0000256" key="1">
    <source>
        <dbReference type="SAM" id="Coils"/>
    </source>
</evidence>
<feature type="coiled-coil region" evidence="1">
    <location>
        <begin position="1455"/>
        <end position="1500"/>
    </location>
</feature>
<dbReference type="InterPro" id="IPR011009">
    <property type="entry name" value="Kinase-like_dom_sf"/>
</dbReference>
<keyword evidence="4" id="KW-0418">Kinase</keyword>
<dbReference type="PROSITE" id="PS50109">
    <property type="entry name" value="HIS_KIN"/>
    <property type="match status" value="1"/>
</dbReference>
<dbReference type="Proteomes" id="UP000011682">
    <property type="component" value="Unassembled WGS sequence"/>
</dbReference>
<dbReference type="Gene3D" id="3.40.50.300">
    <property type="entry name" value="P-loop containing nucleotide triphosphate hydrolases"/>
    <property type="match status" value="1"/>
</dbReference>
<dbReference type="PROSITE" id="PS50011">
    <property type="entry name" value="PROTEIN_KINASE_DOM"/>
    <property type="match status" value="1"/>
</dbReference>
<dbReference type="GO" id="GO:0005524">
    <property type="term" value="F:ATP binding"/>
    <property type="evidence" value="ECO:0007669"/>
    <property type="project" value="InterPro"/>
</dbReference>
<keyword evidence="5" id="KW-1185">Reference proteome</keyword>
<dbReference type="SMART" id="SM00065">
    <property type="entry name" value="GAF"/>
    <property type="match status" value="1"/>
</dbReference>
<keyword evidence="4" id="KW-0808">Transferase</keyword>
<dbReference type="SUPFAM" id="SSF55781">
    <property type="entry name" value="GAF domain-like"/>
    <property type="match status" value="1"/>
</dbReference>
<gene>
    <name evidence="4" type="ORF">D187_007308</name>
</gene>
<dbReference type="eggNOG" id="COG0515">
    <property type="taxonomic scope" value="Bacteria"/>
</dbReference>
<dbReference type="InterPro" id="IPR003018">
    <property type="entry name" value="GAF"/>
</dbReference>
<dbReference type="PROSITE" id="PS00108">
    <property type="entry name" value="PROTEIN_KINASE_ST"/>
    <property type="match status" value="1"/>
</dbReference>
<dbReference type="InterPro" id="IPR005467">
    <property type="entry name" value="His_kinase_dom"/>
</dbReference>
<evidence type="ECO:0000313" key="4">
    <source>
        <dbReference type="EMBL" id="EPX56872.1"/>
    </source>
</evidence>
<proteinExistence type="predicted"/>
<dbReference type="Pfam" id="PF13191">
    <property type="entry name" value="AAA_16"/>
    <property type="match status" value="1"/>
</dbReference>
<dbReference type="Gene3D" id="3.30.450.40">
    <property type="match status" value="1"/>
</dbReference>
<dbReference type="SUPFAM" id="SSF55874">
    <property type="entry name" value="ATPase domain of HSP90 chaperone/DNA topoisomerase II/histidine kinase"/>
    <property type="match status" value="1"/>
</dbReference>
<evidence type="ECO:0000259" key="3">
    <source>
        <dbReference type="PROSITE" id="PS50109"/>
    </source>
</evidence>
<dbReference type="OrthoDB" id="9801841at2"/>
<dbReference type="InterPro" id="IPR053159">
    <property type="entry name" value="Hybrid_Histidine_Kinase"/>
</dbReference>
<evidence type="ECO:0000313" key="5">
    <source>
        <dbReference type="Proteomes" id="UP000011682"/>
    </source>
</evidence>
<comment type="caution">
    <text evidence="4">The sequence shown here is derived from an EMBL/GenBank/DDBJ whole genome shotgun (WGS) entry which is preliminary data.</text>
</comment>
<dbReference type="eggNOG" id="COG3899">
    <property type="taxonomic scope" value="Bacteria"/>
</dbReference>
<sequence length="1765" mass="196557">MLDIPGFRILGTLRATGSNVLFHAVREADGVPVILKTPMSSSPGARENERYRREFVLLRRLQDVRGVARAYSCERIHERPVLLLERVQGEPLSESSGQPMEISRFLSLARSLASTLAEVHNRDIIHKDIKPSNIMLEPSGEARLIDFGLATLQQVERLEAAPAHLIEGTLAYMSPEQTGRMNRAVDYRTDFYSLGITFYELLTGRRPFQAKDALEWFHAHLAHNPKPPHELNPQVSPALSALVMKLLAKVAEERYQSAEGLKADLERCDETSSRSTQEVFPLGTQDAPQRFQLPQRLYGRETQVSTLLEGFERVARTGQPELLLIRGYSGIGKSSVVHELYKPVVQRRGFFLRGKFDQFQRDIPYTTLAQTLRALVQQLLARSEEELARWREQVNRAWEGQGQVLVDLVPQLEALVGPQPALQELPASEAQQRFFRVVRQFVSVFYTKEHPAVVFLDDLQWVDPSSLWLLEQMLSRPGGPTVLWLVAYRDNEVSPSHPLMAMLERVREAGARLTDVRLEPLSVAQVEQLVGDTLPGAGREVAAPLAVLVHEKTGGNPFFLLQLLVTLHQDGLIMRLPEGGWRWDAEGVRARGYSENIVDFLVGKLHQLPPGTQNLLRLAACAGSVFSLQMLGILSELSEVEEVEQGLEPALREGMLGRVGVEKFRFLHDRIQQAAHSLSSETERQEVHLRIGRLLLASLSPEEVRESLFEVVSQLNAGVALMEDPTERHLLARLNAEAGRKARAALALRPARTYFATAFALIPADPWETDYALAFQVRLAQARVELMNGDPSAAQRLGEPLLSQARTRADTVAVYFLWQEIHLATGEFLEGMRYLLECLSLLGMPVSSHPTWEEAVAAHEEVWTLLGQRPIESLIELPPMTDPDMKLAVVALFMLFTGAQSTDPHLLIIIMSRLVSLTLRHGFVDAAVNGYAWFGISSGWFFNRYREGFAFARLALGLVERYNLSAFRGTVLFGMQCSSYWVQPLARAQEIALEGLNHSLQVGSVGPAAYSSVYLVTNRLAMGHPLDEVYQESLVRAEYLRNTGFVDPQDWLLVGQRYVQQLRGHSLSFSTLSGEGFDERAYEARMTPERTGSTRCHYWVLKMQSRFMCGAYGEAREAADQMAGLMWANSGSLDNREGHFFRALTLAACFEEAPPEQQREWLEAIERHHQQLSEWAENCPENFRALERLVFAERARLDGRSEAATRAYEEAIRVARENGATQYVGLSSELAASFWRTRQAPIVAHAFAREARAAYQQWGARAKVQHLESQWPELMSTRGSQDALTTSSTDSTRLDALTVVKAQQAVSGEIELERLVTALMRAAMENAGAQKGALLLPGGENTLSVAALFQTSPEGALVPLDGGGAQDLPWTLLSYVRRMREHVLIGDASQPHAFSSDAYLARSAARSVLCLPLLRQEVFSGALYLENDLATNAFSPARLALLGHLASQAAISIENARLYADVQRARTELRLANDELERRVEERTRELTRAQARLVDTAREVGMAEVASNVLHNVGNVLTSAVVNMEVMSKAVGALRVGRVRQAGALLLAHREALADFLTKDPRGGQMPEYLVALGDEMMREQTRLMEDMAMMNRHIEHIRAIVQVQQTYARNALMTEECELSQLIDDALRIQLASLRRHGVTVHREVSELPRVKMDKHKVLQILINLISNAKQALDGVPEGRRNLWVRLAAEGNVARIQVADDGVGIAPELMGSLFTHGFTTRKDGHGFGLHSSALAAQLLKGCLTLESAGLGQGAVATLELPLA</sequence>
<dbReference type="Gene3D" id="3.30.565.10">
    <property type="entry name" value="Histidine kinase-like ATPase, C-terminal domain"/>
    <property type="match status" value="1"/>
</dbReference>
<dbReference type="InterPro" id="IPR036890">
    <property type="entry name" value="HATPase_C_sf"/>
</dbReference>
<dbReference type="Gene3D" id="1.10.510.10">
    <property type="entry name" value="Transferase(Phosphotransferase) domain 1"/>
    <property type="match status" value="1"/>
</dbReference>
<dbReference type="InterPro" id="IPR029016">
    <property type="entry name" value="GAF-like_dom_sf"/>
</dbReference>
<accession>S9P3P0</accession>
<feature type="domain" description="Histidine kinase" evidence="3">
    <location>
        <begin position="1592"/>
        <end position="1765"/>
    </location>
</feature>
<dbReference type="PANTHER" id="PTHR43642">
    <property type="entry name" value="HYBRID SIGNAL TRANSDUCTION HISTIDINE KINASE G"/>
    <property type="match status" value="1"/>
</dbReference>
<dbReference type="RefSeq" id="WP_020918608.1">
    <property type="nucleotide sequence ID" value="NZ_ANAH02000065.1"/>
</dbReference>
<dbReference type="InterPro" id="IPR027417">
    <property type="entry name" value="P-loop_NTPase"/>
</dbReference>
<dbReference type="EMBL" id="ANAH02000065">
    <property type="protein sequence ID" value="EPX56872.1"/>
    <property type="molecule type" value="Genomic_DNA"/>
</dbReference>
<dbReference type="InterPro" id="IPR003594">
    <property type="entry name" value="HATPase_dom"/>
</dbReference>
<dbReference type="PANTHER" id="PTHR43642:SF1">
    <property type="entry name" value="HYBRID SIGNAL TRANSDUCTION HISTIDINE KINASE G"/>
    <property type="match status" value="1"/>
</dbReference>
<keyword evidence="1" id="KW-0175">Coiled coil</keyword>
<dbReference type="GO" id="GO:0004672">
    <property type="term" value="F:protein kinase activity"/>
    <property type="evidence" value="ECO:0007669"/>
    <property type="project" value="InterPro"/>
</dbReference>
<reference evidence="4" key="1">
    <citation type="submission" date="2013-05" db="EMBL/GenBank/DDBJ databases">
        <title>Genome assembly of Cystobacter fuscus DSM 2262.</title>
        <authorList>
            <person name="Sharma G."/>
            <person name="Khatri I."/>
            <person name="Kaur C."/>
            <person name="Mayilraj S."/>
            <person name="Subramanian S."/>
        </authorList>
    </citation>
    <scope>NUCLEOTIDE SEQUENCE [LARGE SCALE GENOMIC DNA]</scope>
    <source>
        <strain evidence="4">DSM 2262</strain>
    </source>
</reference>
<dbReference type="SUPFAM" id="SSF56112">
    <property type="entry name" value="Protein kinase-like (PK-like)"/>
    <property type="match status" value="1"/>
</dbReference>
<dbReference type="eggNOG" id="COG4191">
    <property type="taxonomic scope" value="Bacteria"/>
</dbReference>
<dbReference type="InterPro" id="IPR000719">
    <property type="entry name" value="Prot_kinase_dom"/>
</dbReference>
<organism evidence="4 5">
    <name type="scientific">Cystobacter fuscus (strain ATCC 25194 / DSM 2262 / NBRC 100088 / M29)</name>
    <dbReference type="NCBI Taxonomy" id="1242864"/>
    <lineage>
        <taxon>Bacteria</taxon>
        <taxon>Pseudomonadati</taxon>
        <taxon>Myxococcota</taxon>
        <taxon>Myxococcia</taxon>
        <taxon>Myxococcales</taxon>
        <taxon>Cystobacterineae</taxon>
        <taxon>Archangiaceae</taxon>
        <taxon>Cystobacter</taxon>
    </lineage>
</organism>
<dbReference type="InterPro" id="IPR041664">
    <property type="entry name" value="AAA_16"/>
</dbReference>
<protein>
    <submittedName>
        <fullName evidence="4">Serine/threonine kinase</fullName>
    </submittedName>
</protein>
<dbReference type="SMART" id="SM00387">
    <property type="entry name" value="HATPase_c"/>
    <property type="match status" value="1"/>
</dbReference>
<dbReference type="Pfam" id="PF01590">
    <property type="entry name" value="GAF"/>
    <property type="match status" value="1"/>
</dbReference>
<dbReference type="Pfam" id="PF00069">
    <property type="entry name" value="Pkinase"/>
    <property type="match status" value="1"/>
</dbReference>
<dbReference type="InterPro" id="IPR008271">
    <property type="entry name" value="Ser/Thr_kinase_AS"/>
</dbReference>
<feature type="domain" description="Protein kinase" evidence="2">
    <location>
        <begin position="7"/>
        <end position="280"/>
    </location>
</feature>
<dbReference type="SMART" id="SM00220">
    <property type="entry name" value="S_TKc"/>
    <property type="match status" value="1"/>
</dbReference>